<keyword evidence="3 6" id="KW-0963">Cytoplasm</keyword>
<feature type="active site" description="Proton acceptor" evidence="6">
    <location>
        <position position="68"/>
    </location>
</feature>
<dbReference type="Proteomes" id="UP000031189">
    <property type="component" value="Unassembled WGS sequence"/>
</dbReference>
<dbReference type="GO" id="GO:0036221">
    <property type="term" value="F:UTP diphosphatase activity"/>
    <property type="evidence" value="ECO:0007669"/>
    <property type="project" value="RHEA"/>
</dbReference>
<evidence type="ECO:0000256" key="5">
    <source>
        <dbReference type="ARBA" id="ARBA00023080"/>
    </source>
</evidence>
<evidence type="ECO:0000256" key="1">
    <source>
        <dbReference type="ARBA" id="ARBA00001968"/>
    </source>
</evidence>
<dbReference type="PANTHER" id="PTHR43213">
    <property type="entry name" value="BIFUNCTIONAL DTTP/UTP PYROPHOSPHATASE/METHYLTRANSFERASE PROTEIN-RELATED"/>
    <property type="match status" value="1"/>
</dbReference>
<dbReference type="AlphaFoldDB" id="A0A0B3VJ45"/>
<feature type="site" description="Important for substrate specificity" evidence="6">
    <location>
        <position position="11"/>
    </location>
</feature>
<evidence type="ECO:0000256" key="6">
    <source>
        <dbReference type="HAMAP-Rule" id="MF_00528"/>
    </source>
</evidence>
<dbReference type="GO" id="GO:0036218">
    <property type="term" value="F:dTTP diphosphatase activity"/>
    <property type="evidence" value="ECO:0007669"/>
    <property type="project" value="RHEA"/>
</dbReference>
<gene>
    <name evidence="7" type="ORF">QX51_12480</name>
</gene>
<sequence length="201" mass="22566">MDIILASKSPRRREILENTKVRFSVKESQIDEIIKVNESPKETVMRLAYEKALEVANSNKDSLVIGADTIVVINEQILGKPKNEEEAYNMIKLLSGKTHYVITGFALINLSLNKKVIDCEVSQVTFKELSEECIKDYINTKESLDKAGAYGIQGYGGLLVKNIQGDYFNIVGLPISKISDCLKDHFKINLFTEGDLSEKVF</sequence>
<comment type="cofactor">
    <cofactor evidence="1 6">
        <name>a divalent metal cation</name>
        <dbReference type="ChEBI" id="CHEBI:60240"/>
    </cofactor>
</comment>
<keyword evidence="4 6" id="KW-0378">Hydrolase</keyword>
<dbReference type="GO" id="GO:0005737">
    <property type="term" value="C:cytoplasm"/>
    <property type="evidence" value="ECO:0007669"/>
    <property type="project" value="UniProtKB-SubCell"/>
</dbReference>
<keyword evidence="8" id="KW-1185">Reference proteome</keyword>
<dbReference type="GO" id="GO:0009117">
    <property type="term" value="P:nucleotide metabolic process"/>
    <property type="evidence" value="ECO:0007669"/>
    <property type="project" value="UniProtKB-KW"/>
</dbReference>
<dbReference type="InterPro" id="IPR029001">
    <property type="entry name" value="ITPase-like_fam"/>
</dbReference>
<comment type="catalytic activity">
    <reaction evidence="6">
        <text>UTP + H2O = UMP + diphosphate + H(+)</text>
        <dbReference type="Rhea" id="RHEA:29395"/>
        <dbReference type="ChEBI" id="CHEBI:15377"/>
        <dbReference type="ChEBI" id="CHEBI:15378"/>
        <dbReference type="ChEBI" id="CHEBI:33019"/>
        <dbReference type="ChEBI" id="CHEBI:46398"/>
        <dbReference type="ChEBI" id="CHEBI:57865"/>
        <dbReference type="EC" id="3.6.1.9"/>
    </reaction>
</comment>
<dbReference type="FunFam" id="3.90.950.10:FF:000005">
    <property type="entry name" value="7-methyl-GTP pyrophosphatase"/>
    <property type="match status" value="1"/>
</dbReference>
<feature type="site" description="Important for substrate specificity" evidence="6">
    <location>
        <position position="69"/>
    </location>
</feature>
<dbReference type="NCBIfam" id="TIGR00172">
    <property type="entry name" value="maf"/>
    <property type="match status" value="1"/>
</dbReference>
<protein>
    <recommendedName>
        <fullName evidence="6">dTTP/UTP pyrophosphatase</fullName>
        <shortName evidence="6">dTTPase/UTPase</shortName>
        <ecNumber evidence="6">3.6.1.9</ecNumber>
    </recommendedName>
    <alternativeName>
        <fullName evidence="6">Nucleoside triphosphate pyrophosphatase</fullName>
    </alternativeName>
    <alternativeName>
        <fullName evidence="6">Nucleotide pyrophosphatase</fullName>
        <shortName evidence="6">Nucleotide PPase</shortName>
    </alternativeName>
</protein>
<keyword evidence="5 6" id="KW-0546">Nucleotide metabolism</keyword>
<dbReference type="PIRSF" id="PIRSF006305">
    <property type="entry name" value="Maf"/>
    <property type="match status" value="1"/>
</dbReference>
<comment type="caution">
    <text evidence="6">Lacks conserved residue(s) required for the propagation of feature annotation.</text>
</comment>
<feature type="site" description="Important for substrate specificity" evidence="6">
    <location>
        <position position="153"/>
    </location>
</feature>
<comment type="subcellular location">
    <subcellularLocation>
        <location evidence="2 6">Cytoplasm</location>
    </subcellularLocation>
</comment>
<evidence type="ECO:0000313" key="8">
    <source>
        <dbReference type="Proteomes" id="UP000031189"/>
    </source>
</evidence>
<dbReference type="Gene3D" id="3.90.950.10">
    <property type="match status" value="1"/>
</dbReference>
<accession>A0A0B3VJ45</accession>
<comment type="catalytic activity">
    <reaction evidence="6">
        <text>dTTP + H2O = dTMP + diphosphate + H(+)</text>
        <dbReference type="Rhea" id="RHEA:28534"/>
        <dbReference type="ChEBI" id="CHEBI:15377"/>
        <dbReference type="ChEBI" id="CHEBI:15378"/>
        <dbReference type="ChEBI" id="CHEBI:33019"/>
        <dbReference type="ChEBI" id="CHEBI:37568"/>
        <dbReference type="ChEBI" id="CHEBI:63528"/>
        <dbReference type="EC" id="3.6.1.9"/>
    </reaction>
</comment>
<comment type="function">
    <text evidence="6">Nucleoside triphosphate pyrophosphatase that hydrolyzes dTTP and UTP. May have a dual role in cell division arrest and in preventing the incorporation of modified nucleotides into cellular nucleic acids.</text>
</comment>
<dbReference type="RefSeq" id="WP_039680237.1">
    <property type="nucleotide sequence ID" value="NZ_JWHR01000109.1"/>
</dbReference>
<reference evidence="7 8" key="1">
    <citation type="submission" date="2014-12" db="EMBL/GenBank/DDBJ databases">
        <title>Draft genome sequence of Terrisporobacter sp. 08-306576, isolated from the blood culture of a bacteremia patient.</title>
        <authorList>
            <person name="Lund L.C."/>
            <person name="Sydenham T.V."/>
            <person name="Hogh S.V."/>
            <person name="Skov M.N."/>
            <person name="Kemp M."/>
            <person name="Justesen U.S."/>
        </authorList>
    </citation>
    <scope>NUCLEOTIDE SEQUENCE [LARGE SCALE GENOMIC DNA]</scope>
    <source>
        <strain evidence="7 8">08-306576</strain>
    </source>
</reference>
<evidence type="ECO:0000256" key="2">
    <source>
        <dbReference type="ARBA" id="ARBA00004496"/>
    </source>
</evidence>
<name>A0A0B3VJ45_9FIRM</name>
<comment type="caution">
    <text evidence="7">The sequence shown here is derived from an EMBL/GenBank/DDBJ whole genome shotgun (WGS) entry which is preliminary data.</text>
</comment>
<organism evidence="7 8">
    <name type="scientific">Terrisporobacter othiniensis</name>
    <dbReference type="NCBI Taxonomy" id="1577792"/>
    <lineage>
        <taxon>Bacteria</taxon>
        <taxon>Bacillati</taxon>
        <taxon>Bacillota</taxon>
        <taxon>Clostridia</taxon>
        <taxon>Peptostreptococcales</taxon>
        <taxon>Peptostreptococcaceae</taxon>
        <taxon>Terrisporobacter</taxon>
    </lineage>
</organism>
<evidence type="ECO:0000313" key="7">
    <source>
        <dbReference type="EMBL" id="KHS56786.1"/>
    </source>
</evidence>
<evidence type="ECO:0000256" key="4">
    <source>
        <dbReference type="ARBA" id="ARBA00022801"/>
    </source>
</evidence>
<comment type="similarity">
    <text evidence="6">Belongs to the Maf family. YhdE subfamily.</text>
</comment>
<dbReference type="OrthoDB" id="9807767at2"/>
<dbReference type="STRING" id="1577792.QX51_12480"/>
<dbReference type="PANTHER" id="PTHR43213:SF5">
    <property type="entry name" value="BIFUNCTIONAL DTTP_UTP PYROPHOSPHATASE_METHYLTRANSFERASE PROTEIN-RELATED"/>
    <property type="match status" value="1"/>
</dbReference>
<dbReference type="SUPFAM" id="SSF52972">
    <property type="entry name" value="ITPase-like"/>
    <property type="match status" value="1"/>
</dbReference>
<dbReference type="CDD" id="cd00555">
    <property type="entry name" value="Maf"/>
    <property type="match status" value="1"/>
</dbReference>
<dbReference type="HAMAP" id="MF_00528">
    <property type="entry name" value="Maf"/>
    <property type="match status" value="1"/>
</dbReference>
<dbReference type="Pfam" id="PF02545">
    <property type="entry name" value="Maf"/>
    <property type="match status" value="1"/>
</dbReference>
<evidence type="ECO:0000256" key="3">
    <source>
        <dbReference type="ARBA" id="ARBA00022490"/>
    </source>
</evidence>
<proteinExistence type="inferred from homology"/>
<dbReference type="EMBL" id="JWHR01000109">
    <property type="protein sequence ID" value="KHS56786.1"/>
    <property type="molecule type" value="Genomic_DNA"/>
</dbReference>
<dbReference type="EC" id="3.6.1.9" evidence="6"/>
<dbReference type="InterPro" id="IPR003697">
    <property type="entry name" value="Maf-like"/>
</dbReference>